<keyword evidence="2" id="KW-1185">Reference proteome</keyword>
<dbReference type="EMBL" id="BAAAQG010000003">
    <property type="protein sequence ID" value="GAA1701425.1"/>
    <property type="molecule type" value="Genomic_DNA"/>
</dbReference>
<comment type="caution">
    <text evidence="1">The sequence shown here is derived from an EMBL/GenBank/DDBJ whole genome shotgun (WGS) entry which is preliminary data.</text>
</comment>
<gene>
    <name evidence="1" type="ORF">GCM10009831_07940</name>
</gene>
<evidence type="ECO:0000313" key="1">
    <source>
        <dbReference type="EMBL" id="GAA1701425.1"/>
    </source>
</evidence>
<accession>A0ABN2IAM0</accession>
<name>A0ABN2IAM0_9ACTN</name>
<protein>
    <submittedName>
        <fullName evidence="1">Uncharacterized protein</fullName>
    </submittedName>
</protein>
<dbReference type="Proteomes" id="UP001500383">
    <property type="component" value="Unassembled WGS sequence"/>
</dbReference>
<evidence type="ECO:0000313" key="2">
    <source>
        <dbReference type="Proteomes" id="UP001500383"/>
    </source>
</evidence>
<organism evidence="1 2">
    <name type="scientific">Dietzia cercidiphylli</name>
    <dbReference type="NCBI Taxonomy" id="498199"/>
    <lineage>
        <taxon>Bacteria</taxon>
        <taxon>Bacillati</taxon>
        <taxon>Actinomycetota</taxon>
        <taxon>Actinomycetes</taxon>
        <taxon>Mycobacteriales</taxon>
        <taxon>Dietziaceae</taxon>
        <taxon>Dietzia</taxon>
    </lineage>
</organism>
<dbReference type="RefSeq" id="WP_182657770.1">
    <property type="nucleotide sequence ID" value="NZ_BAAAQG010000003.1"/>
</dbReference>
<sequence>MAVHPIVSDPVVTGARRLLDGAGVATVAVRGTRDRSDVMVSAQHRWIGGGAVVVTGAPAPWSGLIVEPGSSVEVVVMIDEFAPIVEAKVHVASLYGFGVARAARQGEGWVVEIEIELGELQVRRLGHEGTVLARDLDAVPSDPLASEAPGLADEIRARFGEHLAILAGSGDPAHPPFVLGVDPDGLHLLTALGRDADVVHLPFMTRAQSVGDVVREMGQYVARAS</sequence>
<proteinExistence type="predicted"/>
<reference evidence="1 2" key="1">
    <citation type="journal article" date="2019" name="Int. J. Syst. Evol. Microbiol.">
        <title>The Global Catalogue of Microorganisms (GCM) 10K type strain sequencing project: providing services to taxonomists for standard genome sequencing and annotation.</title>
        <authorList>
            <consortium name="The Broad Institute Genomics Platform"/>
            <consortium name="The Broad Institute Genome Sequencing Center for Infectious Disease"/>
            <person name="Wu L."/>
            <person name="Ma J."/>
        </authorList>
    </citation>
    <scope>NUCLEOTIDE SEQUENCE [LARGE SCALE GENOMIC DNA]</scope>
    <source>
        <strain evidence="1 2">JCM 16002</strain>
    </source>
</reference>